<feature type="transmembrane region" description="Helical" evidence="1">
    <location>
        <begin position="117"/>
        <end position="135"/>
    </location>
</feature>
<evidence type="ECO:0000256" key="1">
    <source>
        <dbReference type="SAM" id="Phobius"/>
    </source>
</evidence>
<dbReference type="PANTHER" id="PTHR21535:SF90">
    <property type="entry name" value="CORA METAL ION TRANSPORTER"/>
    <property type="match status" value="1"/>
</dbReference>
<comment type="caution">
    <text evidence="2">The sequence shown here is derived from an EMBL/GenBank/DDBJ whole genome shotgun (WGS) entry which is preliminary data.</text>
</comment>
<keyword evidence="1" id="KW-0472">Membrane</keyword>
<dbReference type="AlphaFoldDB" id="A0AAW0GXY7"/>
<keyword evidence="3" id="KW-1185">Reference proteome</keyword>
<dbReference type="Gene3D" id="1.20.58.340">
    <property type="entry name" value="Magnesium transport protein CorA, transmembrane region"/>
    <property type="match status" value="2"/>
</dbReference>
<accession>A0AAW0GXY7</accession>
<feature type="transmembrane region" description="Helical" evidence="1">
    <location>
        <begin position="155"/>
        <end position="179"/>
    </location>
</feature>
<reference evidence="2 3" key="1">
    <citation type="submission" date="2022-09" db="EMBL/GenBank/DDBJ databases">
        <authorList>
            <person name="Palmer J.M."/>
        </authorList>
    </citation>
    <scope>NUCLEOTIDE SEQUENCE [LARGE SCALE GENOMIC DNA]</scope>
    <source>
        <strain evidence="2 3">DSM 7382</strain>
    </source>
</reference>
<keyword evidence="1" id="KW-0812">Transmembrane</keyword>
<keyword evidence="1" id="KW-1133">Transmembrane helix</keyword>
<sequence>MMYTVVDAPSPNLSMDTVHRMAKTRRLVTSLTRFLAAKSEVVAQIRKRMLKTGEAGLGNGTGDDRDVWMYMGDVQDHILTLQQSLAHYERMLSQSHPTYLMELRLSVSKAKAASDKAIVMLSVISIGVLLVQTLIGLHSMNVHIPHNARFTNKYHVFYIIISLSVLIIVVYGTVVRKWWVNAKKKRGRWTPT</sequence>
<dbReference type="InterPro" id="IPR045861">
    <property type="entry name" value="CorA_cytoplasmic_dom"/>
</dbReference>
<organism evidence="2 3">
    <name type="scientific">Cerrena zonata</name>
    <dbReference type="NCBI Taxonomy" id="2478898"/>
    <lineage>
        <taxon>Eukaryota</taxon>
        <taxon>Fungi</taxon>
        <taxon>Dikarya</taxon>
        <taxon>Basidiomycota</taxon>
        <taxon>Agaricomycotina</taxon>
        <taxon>Agaricomycetes</taxon>
        <taxon>Polyporales</taxon>
        <taxon>Cerrenaceae</taxon>
        <taxon>Cerrena</taxon>
    </lineage>
</organism>
<evidence type="ECO:0000313" key="2">
    <source>
        <dbReference type="EMBL" id="KAK7694720.1"/>
    </source>
</evidence>
<dbReference type="SUPFAM" id="SSF143865">
    <property type="entry name" value="CorA soluble domain-like"/>
    <property type="match status" value="1"/>
</dbReference>
<dbReference type="GO" id="GO:0015095">
    <property type="term" value="F:magnesium ion transmembrane transporter activity"/>
    <property type="evidence" value="ECO:0007669"/>
    <property type="project" value="TreeGrafter"/>
</dbReference>
<dbReference type="GO" id="GO:0016020">
    <property type="term" value="C:membrane"/>
    <property type="evidence" value="ECO:0007669"/>
    <property type="project" value="TreeGrafter"/>
</dbReference>
<dbReference type="PANTHER" id="PTHR21535">
    <property type="entry name" value="MAGNESIUM AND COBALT TRANSPORT PROTEIN/MITOCHONDRIAL IMPORT INNER MEMBRANE TRANSLOCASE SUBUNIT TIM8"/>
    <property type="match status" value="1"/>
</dbReference>
<dbReference type="Proteomes" id="UP001385951">
    <property type="component" value="Unassembled WGS sequence"/>
</dbReference>
<gene>
    <name evidence="2" type="ORF">QCA50_001908</name>
</gene>
<evidence type="ECO:0000313" key="3">
    <source>
        <dbReference type="Proteomes" id="UP001385951"/>
    </source>
</evidence>
<proteinExistence type="predicted"/>
<protein>
    <submittedName>
        <fullName evidence="2">Uncharacterized protein</fullName>
    </submittedName>
</protein>
<dbReference type="GO" id="GO:0010961">
    <property type="term" value="P:intracellular magnesium ion homeostasis"/>
    <property type="evidence" value="ECO:0007669"/>
    <property type="project" value="TreeGrafter"/>
</dbReference>
<dbReference type="EMBL" id="JASBNA010000002">
    <property type="protein sequence ID" value="KAK7694720.1"/>
    <property type="molecule type" value="Genomic_DNA"/>
</dbReference>
<name>A0AAW0GXY7_9APHY</name>